<sequence>MTEVAVGIDVGGTSTRALVVDAGGRVLGRGESGGGNPNSHPPDVAAERIAAAVAAALGEHTAVGCVLGMAGSSKLTDPVVAAVFDAKLGRLRPRVVTDAEVAFASGTAAEDGTVLIAGTGSIAMRIVGRRRAETVGGFGWLLGDEGSAFWIGREAVRATLRQLQAGGPPGPLAAAVVAAAFEGPDNAFARLITAVNGEPPVRLARFAPLVTAVDDPVAADIRERAAQTLADLAVAAHVDGPVVLTGAVLGTAVGDRVRELLSDYEVLAARDGVVGAAWLAAVDAFGDDAARPSGDGSGDAGVA</sequence>
<dbReference type="OrthoDB" id="8701357at2"/>
<proteinExistence type="predicted"/>
<dbReference type="InterPro" id="IPR043129">
    <property type="entry name" value="ATPase_NBD"/>
</dbReference>
<dbReference type="STRING" id="1271860.SAMN05216174_10941"/>
<dbReference type="PANTHER" id="PTHR43190:SF3">
    <property type="entry name" value="N-ACETYL-D-GLUCOSAMINE KINASE"/>
    <property type="match status" value="1"/>
</dbReference>
<accession>A0A1G6T9N5</accession>
<organism evidence="2 3">
    <name type="scientific">Actinokineospora iranica</name>
    <dbReference type="NCBI Taxonomy" id="1271860"/>
    <lineage>
        <taxon>Bacteria</taxon>
        <taxon>Bacillati</taxon>
        <taxon>Actinomycetota</taxon>
        <taxon>Actinomycetes</taxon>
        <taxon>Pseudonocardiales</taxon>
        <taxon>Pseudonocardiaceae</taxon>
        <taxon>Actinokineospora</taxon>
    </lineage>
</organism>
<evidence type="ECO:0000259" key="1">
    <source>
        <dbReference type="Pfam" id="PF01869"/>
    </source>
</evidence>
<dbReference type="InterPro" id="IPR002731">
    <property type="entry name" value="ATPase_BadF"/>
</dbReference>
<dbReference type="PANTHER" id="PTHR43190">
    <property type="entry name" value="N-ACETYL-D-GLUCOSAMINE KINASE"/>
    <property type="match status" value="1"/>
</dbReference>
<dbReference type="RefSeq" id="WP_091453120.1">
    <property type="nucleotide sequence ID" value="NZ_FMZZ01000009.1"/>
</dbReference>
<protein>
    <submittedName>
        <fullName evidence="2">BadF-type ATPase</fullName>
    </submittedName>
</protein>
<dbReference type="Gene3D" id="3.30.420.40">
    <property type="match status" value="2"/>
</dbReference>
<reference evidence="3" key="1">
    <citation type="submission" date="2016-10" db="EMBL/GenBank/DDBJ databases">
        <authorList>
            <person name="Varghese N."/>
            <person name="Submissions S."/>
        </authorList>
    </citation>
    <scope>NUCLEOTIDE SEQUENCE [LARGE SCALE GENOMIC DNA]</scope>
    <source>
        <strain evidence="3">IBRC-M 10403</strain>
    </source>
</reference>
<dbReference type="Pfam" id="PF01869">
    <property type="entry name" value="BcrAD_BadFG"/>
    <property type="match status" value="1"/>
</dbReference>
<keyword evidence="3" id="KW-1185">Reference proteome</keyword>
<dbReference type="InterPro" id="IPR052519">
    <property type="entry name" value="Euk-type_GlcNAc_Kinase"/>
</dbReference>
<evidence type="ECO:0000313" key="2">
    <source>
        <dbReference type="EMBL" id="SDD25778.1"/>
    </source>
</evidence>
<dbReference type="AlphaFoldDB" id="A0A1G6T9N5"/>
<dbReference type="SUPFAM" id="SSF53067">
    <property type="entry name" value="Actin-like ATPase domain"/>
    <property type="match status" value="2"/>
</dbReference>
<name>A0A1G6T9N5_9PSEU</name>
<feature type="domain" description="ATPase BadF/BadG/BcrA/BcrD type" evidence="1">
    <location>
        <begin position="6"/>
        <end position="280"/>
    </location>
</feature>
<dbReference type="EMBL" id="FMZZ01000009">
    <property type="protein sequence ID" value="SDD25778.1"/>
    <property type="molecule type" value="Genomic_DNA"/>
</dbReference>
<evidence type="ECO:0000313" key="3">
    <source>
        <dbReference type="Proteomes" id="UP000199501"/>
    </source>
</evidence>
<gene>
    <name evidence="2" type="ORF">SAMN05216174_10941</name>
</gene>
<dbReference type="Proteomes" id="UP000199501">
    <property type="component" value="Unassembled WGS sequence"/>
</dbReference>